<protein>
    <submittedName>
        <fullName evidence="1">Uncharacterized protein</fullName>
    </submittedName>
</protein>
<comment type="caution">
    <text evidence="1">The sequence shown here is derived from an EMBL/GenBank/DDBJ whole genome shotgun (WGS) entry which is preliminary data.</text>
</comment>
<dbReference type="EMBL" id="CAXLJM020000060">
    <property type="protein sequence ID" value="CAL8119457.1"/>
    <property type="molecule type" value="Genomic_DNA"/>
</dbReference>
<evidence type="ECO:0000313" key="1">
    <source>
        <dbReference type="EMBL" id="CAL8119457.1"/>
    </source>
</evidence>
<sequence length="94" mass="10790">MMVLNIVTKHVSFYITVTANKDLNVAIDGKVEAYNFLLRYADIVSRKNWTDELKIRNIPANLDGFASQCFRVACRDPARAGEVPFTWQIFCVEF</sequence>
<keyword evidence="2" id="KW-1185">Reference proteome</keyword>
<name>A0ABP1RB66_9HEXA</name>
<reference evidence="1 2" key="1">
    <citation type="submission" date="2024-08" db="EMBL/GenBank/DDBJ databases">
        <authorList>
            <person name="Cucini C."/>
            <person name="Frati F."/>
        </authorList>
    </citation>
    <scope>NUCLEOTIDE SEQUENCE [LARGE SCALE GENOMIC DNA]</scope>
</reference>
<accession>A0ABP1RB66</accession>
<organism evidence="1 2">
    <name type="scientific">Orchesella dallaii</name>
    <dbReference type="NCBI Taxonomy" id="48710"/>
    <lineage>
        <taxon>Eukaryota</taxon>
        <taxon>Metazoa</taxon>
        <taxon>Ecdysozoa</taxon>
        <taxon>Arthropoda</taxon>
        <taxon>Hexapoda</taxon>
        <taxon>Collembola</taxon>
        <taxon>Entomobryomorpha</taxon>
        <taxon>Entomobryoidea</taxon>
        <taxon>Orchesellidae</taxon>
        <taxon>Orchesellinae</taxon>
        <taxon>Orchesella</taxon>
    </lineage>
</organism>
<proteinExistence type="predicted"/>
<gene>
    <name evidence="1" type="ORF">ODALV1_LOCUS18559</name>
</gene>
<evidence type="ECO:0000313" key="2">
    <source>
        <dbReference type="Proteomes" id="UP001642540"/>
    </source>
</evidence>
<dbReference type="Proteomes" id="UP001642540">
    <property type="component" value="Unassembled WGS sequence"/>
</dbReference>